<gene>
    <name evidence="7" type="ORF">DN757_09865</name>
</gene>
<feature type="transmembrane region" description="Helical" evidence="6">
    <location>
        <begin position="67"/>
        <end position="85"/>
    </location>
</feature>
<proteinExistence type="predicted"/>
<name>A0A2W6PCF6_9BACL</name>
<feature type="transmembrane region" description="Helical" evidence="6">
    <location>
        <begin position="6"/>
        <end position="27"/>
    </location>
</feature>
<dbReference type="InterPro" id="IPR001123">
    <property type="entry name" value="LeuE-type"/>
</dbReference>
<dbReference type="EMBL" id="QKWW01000025">
    <property type="protein sequence ID" value="PZT55756.1"/>
    <property type="molecule type" value="Genomic_DNA"/>
</dbReference>
<dbReference type="PANTHER" id="PTHR30086:SF20">
    <property type="entry name" value="ARGININE EXPORTER PROTEIN ARGO-RELATED"/>
    <property type="match status" value="1"/>
</dbReference>
<feature type="transmembrane region" description="Helical" evidence="6">
    <location>
        <begin position="176"/>
        <end position="194"/>
    </location>
</feature>
<protein>
    <submittedName>
        <fullName evidence="7">LysE family translocator</fullName>
    </submittedName>
</protein>
<evidence type="ECO:0000313" key="7">
    <source>
        <dbReference type="EMBL" id="PZT55756.1"/>
    </source>
</evidence>
<keyword evidence="2" id="KW-1003">Cell membrane</keyword>
<dbReference type="PANTHER" id="PTHR30086">
    <property type="entry name" value="ARGININE EXPORTER PROTEIN ARGO"/>
    <property type="match status" value="1"/>
</dbReference>
<reference evidence="7 8" key="1">
    <citation type="submission" date="2018-06" db="EMBL/GenBank/DDBJ databases">
        <title>Isolation of heavy metals resistant Paenibacillus silvae NC2 from Gold-Copper mine in ZiJin, China.</title>
        <authorList>
            <person name="Xu J."/>
            <person name="Mazhar H.S."/>
            <person name="Rensing C."/>
        </authorList>
    </citation>
    <scope>NUCLEOTIDE SEQUENCE [LARGE SCALE GENOMIC DNA]</scope>
    <source>
        <strain evidence="7 8">NC2</strain>
    </source>
</reference>
<keyword evidence="4 6" id="KW-1133">Transmembrane helix</keyword>
<accession>A0A2W6PCF6</accession>
<keyword evidence="5 6" id="KW-0472">Membrane</keyword>
<comment type="caution">
    <text evidence="7">The sequence shown here is derived from an EMBL/GenBank/DDBJ whole genome shotgun (WGS) entry which is preliminary data.</text>
</comment>
<dbReference type="GO" id="GO:0015171">
    <property type="term" value="F:amino acid transmembrane transporter activity"/>
    <property type="evidence" value="ECO:0007669"/>
    <property type="project" value="TreeGrafter"/>
</dbReference>
<sequence length="198" mass="21969">MNILSFLIYCIVVTFTPGPANIVILSSTQKVGARRTMPYVWGATLAFGLLLTASAFLNQVLADVLPGILRFMQVIGSIYMLYLAYQVYRMGSTEAAPQAILGFWNGLMMQFVNPKVVLFTFTVIPAYVLPYVAAESWSAFAYVMLITCIGFLAYSSWVVFGTVFRSLLNRYQRTCSVLMALFLIYSAIIVSGLISDKP</sequence>
<dbReference type="Proteomes" id="UP000249204">
    <property type="component" value="Unassembled WGS sequence"/>
</dbReference>
<dbReference type="GO" id="GO:0005886">
    <property type="term" value="C:plasma membrane"/>
    <property type="evidence" value="ECO:0007669"/>
    <property type="project" value="UniProtKB-SubCell"/>
</dbReference>
<evidence type="ECO:0000256" key="1">
    <source>
        <dbReference type="ARBA" id="ARBA00004651"/>
    </source>
</evidence>
<keyword evidence="3 6" id="KW-0812">Transmembrane</keyword>
<evidence type="ECO:0000256" key="2">
    <source>
        <dbReference type="ARBA" id="ARBA00022475"/>
    </source>
</evidence>
<evidence type="ECO:0000256" key="4">
    <source>
        <dbReference type="ARBA" id="ARBA00022989"/>
    </source>
</evidence>
<evidence type="ECO:0000313" key="8">
    <source>
        <dbReference type="Proteomes" id="UP000249204"/>
    </source>
</evidence>
<dbReference type="GO" id="GO:0033228">
    <property type="term" value="P:cysteine export across plasma membrane"/>
    <property type="evidence" value="ECO:0007669"/>
    <property type="project" value="TreeGrafter"/>
</dbReference>
<organism evidence="7 8">
    <name type="scientific">Paenibacillus silvae</name>
    <dbReference type="NCBI Taxonomy" id="1325358"/>
    <lineage>
        <taxon>Bacteria</taxon>
        <taxon>Bacillati</taxon>
        <taxon>Bacillota</taxon>
        <taxon>Bacilli</taxon>
        <taxon>Bacillales</taxon>
        <taxon>Paenibacillaceae</taxon>
        <taxon>Paenibacillus</taxon>
    </lineage>
</organism>
<feature type="transmembrane region" description="Helical" evidence="6">
    <location>
        <begin position="39"/>
        <end position="61"/>
    </location>
</feature>
<evidence type="ECO:0000256" key="6">
    <source>
        <dbReference type="SAM" id="Phobius"/>
    </source>
</evidence>
<dbReference type="Pfam" id="PF01810">
    <property type="entry name" value="LysE"/>
    <property type="match status" value="1"/>
</dbReference>
<evidence type="ECO:0000256" key="5">
    <source>
        <dbReference type="ARBA" id="ARBA00023136"/>
    </source>
</evidence>
<dbReference type="RefSeq" id="WP_111270078.1">
    <property type="nucleotide sequence ID" value="NZ_QKWW01000025.1"/>
</dbReference>
<evidence type="ECO:0000256" key="3">
    <source>
        <dbReference type="ARBA" id="ARBA00022692"/>
    </source>
</evidence>
<dbReference type="AlphaFoldDB" id="A0A2W6PCF6"/>
<feature type="transmembrane region" description="Helical" evidence="6">
    <location>
        <begin position="139"/>
        <end position="164"/>
    </location>
</feature>
<comment type="subcellular location">
    <subcellularLocation>
        <location evidence="1">Cell membrane</location>
        <topology evidence="1">Multi-pass membrane protein</topology>
    </subcellularLocation>
</comment>